<dbReference type="PANTHER" id="PTHR30126:SF98">
    <property type="entry name" value="HTH-TYPE TRANSCRIPTIONAL ACTIVATOR BAUR"/>
    <property type="match status" value="1"/>
</dbReference>
<dbReference type="Gene3D" id="3.40.190.290">
    <property type="match status" value="1"/>
</dbReference>
<dbReference type="Gene3D" id="1.10.10.10">
    <property type="entry name" value="Winged helix-like DNA-binding domain superfamily/Winged helix DNA-binding domain"/>
    <property type="match status" value="1"/>
</dbReference>
<comment type="caution">
    <text evidence="6">The sequence shown here is derived from an EMBL/GenBank/DDBJ whole genome shotgun (WGS) entry which is preliminary data.</text>
</comment>
<dbReference type="Proteomes" id="UP000287908">
    <property type="component" value="Unassembled WGS sequence"/>
</dbReference>
<dbReference type="InterPro" id="IPR036388">
    <property type="entry name" value="WH-like_DNA-bd_sf"/>
</dbReference>
<dbReference type="InterPro" id="IPR005119">
    <property type="entry name" value="LysR_subst-bd"/>
</dbReference>
<keyword evidence="7" id="KW-1185">Reference proteome</keyword>
<keyword evidence="4" id="KW-0804">Transcription</keyword>
<dbReference type="PROSITE" id="PS50931">
    <property type="entry name" value="HTH_LYSR"/>
    <property type="match status" value="1"/>
</dbReference>
<name>A0A432ZGS2_9GAMM</name>
<dbReference type="InterPro" id="IPR000847">
    <property type="entry name" value="LysR_HTH_N"/>
</dbReference>
<dbReference type="FunFam" id="1.10.10.10:FF:000001">
    <property type="entry name" value="LysR family transcriptional regulator"/>
    <property type="match status" value="1"/>
</dbReference>
<evidence type="ECO:0000313" key="6">
    <source>
        <dbReference type="EMBL" id="RUO77020.1"/>
    </source>
</evidence>
<accession>A0A432ZGS2</accession>
<gene>
    <name evidence="6" type="ORF">CWI81_00505</name>
</gene>
<sequence length="288" mass="32928">MNYKHLNYFWHVAKSGHLTQTAQKLHVSQSALSSQIKQLEDWLGTPLFERRGRQLVLTQAGYLAKQHADRIFAEGENLVQQIKQGSTEQPITVRIGHASTMSRNFVETFISDLVQQQKTHYRLHSMAPDQLFNELGNHQIDVALTNSQVRGGDKQLWQSRLLARQPVSVIGRPGLSVNNMADPELREQSWVLPPENVALRSAFDMLSAEYDWRPNIVAEADDMAMLRLLARDSGALAVIPEVVVKDELRNGQLVRYLQLPNVFEDFYAITLKRPFQHPTVIKLLQEYH</sequence>
<dbReference type="Pfam" id="PF00126">
    <property type="entry name" value="HTH_1"/>
    <property type="match status" value="1"/>
</dbReference>
<proteinExistence type="inferred from homology"/>
<evidence type="ECO:0000256" key="2">
    <source>
        <dbReference type="ARBA" id="ARBA00023015"/>
    </source>
</evidence>
<dbReference type="SUPFAM" id="SSF53850">
    <property type="entry name" value="Periplasmic binding protein-like II"/>
    <property type="match status" value="1"/>
</dbReference>
<keyword evidence="2" id="KW-0805">Transcription regulation</keyword>
<dbReference type="GO" id="GO:0000976">
    <property type="term" value="F:transcription cis-regulatory region binding"/>
    <property type="evidence" value="ECO:0007669"/>
    <property type="project" value="TreeGrafter"/>
</dbReference>
<dbReference type="SUPFAM" id="SSF46785">
    <property type="entry name" value="Winged helix' DNA-binding domain"/>
    <property type="match status" value="1"/>
</dbReference>
<comment type="similarity">
    <text evidence="1">Belongs to the LysR transcriptional regulatory family.</text>
</comment>
<evidence type="ECO:0000256" key="3">
    <source>
        <dbReference type="ARBA" id="ARBA00023125"/>
    </source>
</evidence>
<dbReference type="CDD" id="cd05466">
    <property type="entry name" value="PBP2_LTTR_substrate"/>
    <property type="match status" value="1"/>
</dbReference>
<protein>
    <submittedName>
        <fullName evidence="6">LysR family transcriptional regulator</fullName>
    </submittedName>
</protein>
<dbReference type="Pfam" id="PF03466">
    <property type="entry name" value="LysR_substrate"/>
    <property type="match status" value="1"/>
</dbReference>
<dbReference type="EMBL" id="PIQF01000001">
    <property type="protein sequence ID" value="RUO77020.1"/>
    <property type="molecule type" value="Genomic_DNA"/>
</dbReference>
<dbReference type="PANTHER" id="PTHR30126">
    <property type="entry name" value="HTH-TYPE TRANSCRIPTIONAL REGULATOR"/>
    <property type="match status" value="1"/>
</dbReference>
<dbReference type="RefSeq" id="WP_126783291.1">
    <property type="nucleotide sequence ID" value="NZ_PIQF01000001.1"/>
</dbReference>
<reference evidence="6 7" key="1">
    <citation type="journal article" date="2011" name="Front. Microbiol.">
        <title>Genomic signatures of strain selection and enhancement in Bacillus atrophaeus var. globigii, a historical biowarfare simulant.</title>
        <authorList>
            <person name="Gibbons H.S."/>
            <person name="Broomall S.M."/>
            <person name="McNew L.A."/>
            <person name="Daligault H."/>
            <person name="Chapman C."/>
            <person name="Bruce D."/>
            <person name="Karavis M."/>
            <person name="Krepps M."/>
            <person name="McGregor P.A."/>
            <person name="Hong C."/>
            <person name="Park K.H."/>
            <person name="Akmal A."/>
            <person name="Feldman A."/>
            <person name="Lin J.S."/>
            <person name="Chang W.E."/>
            <person name="Higgs B.W."/>
            <person name="Demirev P."/>
            <person name="Lindquist J."/>
            <person name="Liem A."/>
            <person name="Fochler E."/>
            <person name="Read T.D."/>
            <person name="Tapia R."/>
            <person name="Johnson S."/>
            <person name="Bishop-Lilly K.A."/>
            <person name="Detter C."/>
            <person name="Han C."/>
            <person name="Sozhamannan S."/>
            <person name="Rosenzweig C.N."/>
            <person name="Skowronski E.W."/>
        </authorList>
    </citation>
    <scope>NUCLEOTIDE SEQUENCE [LARGE SCALE GENOMIC DNA]</scope>
    <source>
        <strain evidence="6 7">CL-SP19</strain>
    </source>
</reference>
<keyword evidence="3" id="KW-0238">DNA-binding</keyword>
<evidence type="ECO:0000256" key="4">
    <source>
        <dbReference type="ARBA" id="ARBA00023163"/>
    </source>
</evidence>
<evidence type="ECO:0000256" key="1">
    <source>
        <dbReference type="ARBA" id="ARBA00009437"/>
    </source>
</evidence>
<dbReference type="AlphaFoldDB" id="A0A432ZGS2"/>
<organism evidence="6 7">
    <name type="scientific">Idiomarina seosinensis</name>
    <dbReference type="NCBI Taxonomy" id="281739"/>
    <lineage>
        <taxon>Bacteria</taxon>
        <taxon>Pseudomonadati</taxon>
        <taxon>Pseudomonadota</taxon>
        <taxon>Gammaproteobacteria</taxon>
        <taxon>Alteromonadales</taxon>
        <taxon>Idiomarinaceae</taxon>
        <taxon>Idiomarina</taxon>
    </lineage>
</organism>
<dbReference type="PRINTS" id="PR00039">
    <property type="entry name" value="HTHLYSR"/>
</dbReference>
<evidence type="ECO:0000313" key="7">
    <source>
        <dbReference type="Proteomes" id="UP000287908"/>
    </source>
</evidence>
<dbReference type="GO" id="GO:0003700">
    <property type="term" value="F:DNA-binding transcription factor activity"/>
    <property type="evidence" value="ECO:0007669"/>
    <property type="project" value="InterPro"/>
</dbReference>
<evidence type="ECO:0000259" key="5">
    <source>
        <dbReference type="PROSITE" id="PS50931"/>
    </source>
</evidence>
<dbReference type="InterPro" id="IPR036390">
    <property type="entry name" value="WH_DNA-bd_sf"/>
</dbReference>
<dbReference type="OrthoDB" id="464481at2"/>
<feature type="domain" description="HTH lysR-type" evidence="5">
    <location>
        <begin position="1"/>
        <end position="58"/>
    </location>
</feature>